<feature type="non-terminal residue" evidence="1">
    <location>
        <position position="1"/>
    </location>
</feature>
<sequence>RDTWRPRSRKEKAAAISADHELTQKTAQAVKRATGSEAVIGGFPAAAIAQTLIQKNIPAVICGPGSIAQAHTADEWVETGQLVQAARIYTALMAEM</sequence>
<protein>
    <recommendedName>
        <fullName evidence="2">Peptidase M20 dimerisation domain-containing protein</fullName>
    </recommendedName>
</protein>
<name>X1PG24_9ZZZZ</name>
<dbReference type="AlphaFoldDB" id="X1PG24"/>
<organism evidence="1">
    <name type="scientific">marine sediment metagenome</name>
    <dbReference type="NCBI Taxonomy" id="412755"/>
    <lineage>
        <taxon>unclassified sequences</taxon>
        <taxon>metagenomes</taxon>
        <taxon>ecological metagenomes</taxon>
    </lineage>
</organism>
<dbReference type="EMBL" id="BARV01037877">
    <property type="protein sequence ID" value="GAI55262.1"/>
    <property type="molecule type" value="Genomic_DNA"/>
</dbReference>
<accession>X1PG24</accession>
<dbReference type="Pfam" id="PF01546">
    <property type="entry name" value="Peptidase_M20"/>
    <property type="match status" value="1"/>
</dbReference>
<proteinExistence type="predicted"/>
<dbReference type="PANTHER" id="PTHR43808">
    <property type="entry name" value="ACETYLORNITHINE DEACETYLASE"/>
    <property type="match status" value="1"/>
</dbReference>
<dbReference type="SUPFAM" id="SSF53187">
    <property type="entry name" value="Zn-dependent exopeptidases"/>
    <property type="match status" value="1"/>
</dbReference>
<dbReference type="InterPro" id="IPR002933">
    <property type="entry name" value="Peptidase_M20"/>
</dbReference>
<comment type="caution">
    <text evidence="1">The sequence shown here is derived from an EMBL/GenBank/DDBJ whole genome shotgun (WGS) entry which is preliminary data.</text>
</comment>
<dbReference type="Gene3D" id="3.40.630.10">
    <property type="entry name" value="Zn peptidases"/>
    <property type="match status" value="1"/>
</dbReference>
<dbReference type="GO" id="GO:0016787">
    <property type="term" value="F:hydrolase activity"/>
    <property type="evidence" value="ECO:0007669"/>
    <property type="project" value="InterPro"/>
</dbReference>
<evidence type="ECO:0000313" key="1">
    <source>
        <dbReference type="EMBL" id="GAI55262.1"/>
    </source>
</evidence>
<reference evidence="1" key="1">
    <citation type="journal article" date="2014" name="Front. Microbiol.">
        <title>High frequency of phylogenetically diverse reductive dehalogenase-homologous genes in deep subseafloor sedimentary metagenomes.</title>
        <authorList>
            <person name="Kawai M."/>
            <person name="Futagami T."/>
            <person name="Toyoda A."/>
            <person name="Takaki Y."/>
            <person name="Nishi S."/>
            <person name="Hori S."/>
            <person name="Arai W."/>
            <person name="Tsubouchi T."/>
            <person name="Morono Y."/>
            <person name="Uchiyama I."/>
            <person name="Ito T."/>
            <person name="Fujiyama A."/>
            <person name="Inagaki F."/>
            <person name="Takami H."/>
        </authorList>
    </citation>
    <scope>NUCLEOTIDE SEQUENCE</scope>
    <source>
        <strain evidence="1">Expedition CK06-06</strain>
    </source>
</reference>
<gene>
    <name evidence="1" type="ORF">S06H3_58496</name>
</gene>
<evidence type="ECO:0008006" key="2">
    <source>
        <dbReference type="Google" id="ProtNLM"/>
    </source>
</evidence>
<dbReference type="InterPro" id="IPR050072">
    <property type="entry name" value="Peptidase_M20A"/>
</dbReference>